<dbReference type="RefSeq" id="WP_155716328.1">
    <property type="nucleotide sequence ID" value="NZ_VVIQ01000009.1"/>
</dbReference>
<dbReference type="AlphaFoldDB" id="A0A7C9HEU5"/>
<sequence>MFRIKKLDIFIAKQFGMLFAGTFFISLFVLMMQFLWRYVDDLIGKGLSMEVLGQFFWYMSLMMVPQALPLAILLSSLIAYGNLGESSELTAIKSAGISLIQSFRGLIVISVIIAGASFYFQNNIGPMAQKNMAQLLISMRHKSPELEIPEGVFYDGIPQTNLYVERKDMKSGHLYNIMVYRMTDSYEDQAIILADSGMLQSTAEKKHLVLNLWSGEWFENMRSQEMGNSASVPYRRETFAHKHIVLDFDGDFNLTDATGISSDARTKSLEKISHDKDSLVHVYDSVGKAYYKDAQSLYYPVPKLSSADKKQAIKIADNKKFDIDSLYKRLPADQRRLIVDQALSTVQQEVSDLDFKSMITSDGDKMIRQHEIEFINKFTISLICIVFFFIGAPLGAIIRKGGLGIPIIVSVLVFIVYYILDNTGYRMSRQGDWAIWFGRGLSMAVLVPMAAFFTYKANNDSAVFNADAYRNVLRRMLGLRIKRSIASKEVIINDPDYIKIAEQLRSMNGKIARYSQSRNLKALPNVVKVFFRYHADHTIENINAELESIIEELGNTRNRVILTSLNKYPILAVKAHTRPFDRRWMNITSAIIVPAGIFFYIRMWRFRLRLYNDLRTITTCNNEIIAEIEAHGGWVLRIENNNNQ</sequence>
<dbReference type="PANTHER" id="PTHR33529">
    <property type="entry name" value="SLR0882 PROTEIN-RELATED"/>
    <property type="match status" value="1"/>
</dbReference>
<feature type="transmembrane region" description="Helical" evidence="6">
    <location>
        <begin position="15"/>
        <end position="36"/>
    </location>
</feature>
<evidence type="ECO:0000256" key="1">
    <source>
        <dbReference type="ARBA" id="ARBA00004651"/>
    </source>
</evidence>
<evidence type="ECO:0000256" key="6">
    <source>
        <dbReference type="SAM" id="Phobius"/>
    </source>
</evidence>
<name>A0A7C9HEU5_9BACT</name>
<feature type="transmembrane region" description="Helical" evidence="6">
    <location>
        <begin position="56"/>
        <end position="79"/>
    </location>
</feature>
<reference evidence="7 8" key="1">
    <citation type="submission" date="2019-09" db="EMBL/GenBank/DDBJ databases">
        <title>Prevotella A2879 sp. nov., isolated from an abscess of a patient.</title>
        <authorList>
            <person name="Buhl M."/>
            <person name="Oberhettinger P."/>
        </authorList>
    </citation>
    <scope>NUCLEOTIDE SEQUENCE [LARGE SCALE GENOMIC DNA]</scope>
    <source>
        <strain evidence="7 8">A2879</strain>
    </source>
</reference>
<dbReference type="GO" id="GO:0015920">
    <property type="term" value="P:lipopolysaccharide transport"/>
    <property type="evidence" value="ECO:0007669"/>
    <property type="project" value="TreeGrafter"/>
</dbReference>
<evidence type="ECO:0000256" key="4">
    <source>
        <dbReference type="ARBA" id="ARBA00022989"/>
    </source>
</evidence>
<feature type="transmembrane region" description="Helical" evidence="6">
    <location>
        <begin position="374"/>
        <end position="397"/>
    </location>
</feature>
<dbReference type="EMBL" id="VVIQ01000009">
    <property type="protein sequence ID" value="MUL28429.1"/>
    <property type="molecule type" value="Genomic_DNA"/>
</dbReference>
<dbReference type="Proteomes" id="UP000482295">
    <property type="component" value="Unassembled WGS sequence"/>
</dbReference>
<dbReference type="PANTHER" id="PTHR33529:SF6">
    <property type="entry name" value="YJGP_YJGQ FAMILY PERMEASE"/>
    <property type="match status" value="1"/>
</dbReference>
<evidence type="ECO:0000256" key="3">
    <source>
        <dbReference type="ARBA" id="ARBA00022692"/>
    </source>
</evidence>
<dbReference type="GO" id="GO:0043190">
    <property type="term" value="C:ATP-binding cassette (ABC) transporter complex"/>
    <property type="evidence" value="ECO:0007669"/>
    <property type="project" value="TreeGrafter"/>
</dbReference>
<keyword evidence="4 6" id="KW-1133">Transmembrane helix</keyword>
<feature type="transmembrane region" description="Helical" evidence="6">
    <location>
        <begin position="99"/>
        <end position="120"/>
    </location>
</feature>
<evidence type="ECO:0000313" key="8">
    <source>
        <dbReference type="Proteomes" id="UP000482295"/>
    </source>
</evidence>
<comment type="caution">
    <text evidence="7">The sequence shown here is derived from an EMBL/GenBank/DDBJ whole genome shotgun (WGS) entry which is preliminary data.</text>
</comment>
<keyword evidence="8" id="KW-1185">Reference proteome</keyword>
<organism evidence="7 8">
    <name type="scientific">Prevotella vespertina</name>
    <dbReference type="NCBI Taxonomy" id="2608404"/>
    <lineage>
        <taxon>Bacteria</taxon>
        <taxon>Pseudomonadati</taxon>
        <taxon>Bacteroidota</taxon>
        <taxon>Bacteroidia</taxon>
        <taxon>Bacteroidales</taxon>
        <taxon>Prevotellaceae</taxon>
        <taxon>Prevotella</taxon>
    </lineage>
</organism>
<evidence type="ECO:0000313" key="7">
    <source>
        <dbReference type="EMBL" id="MUL28429.1"/>
    </source>
</evidence>
<evidence type="ECO:0000256" key="5">
    <source>
        <dbReference type="ARBA" id="ARBA00023136"/>
    </source>
</evidence>
<protein>
    <submittedName>
        <fullName evidence="7">YjgP/YjgQ family permease</fullName>
    </submittedName>
</protein>
<keyword evidence="3 6" id="KW-0812">Transmembrane</keyword>
<dbReference type="InterPro" id="IPR005495">
    <property type="entry name" value="LptG/LptF_permease"/>
</dbReference>
<feature type="transmembrane region" description="Helical" evidence="6">
    <location>
        <begin position="403"/>
        <end position="421"/>
    </location>
</feature>
<feature type="transmembrane region" description="Helical" evidence="6">
    <location>
        <begin position="433"/>
        <end position="455"/>
    </location>
</feature>
<dbReference type="Pfam" id="PF03739">
    <property type="entry name" value="LptF_LptG"/>
    <property type="match status" value="1"/>
</dbReference>
<feature type="transmembrane region" description="Helical" evidence="6">
    <location>
        <begin position="584"/>
        <end position="601"/>
    </location>
</feature>
<keyword evidence="5 6" id="KW-0472">Membrane</keyword>
<keyword evidence="2" id="KW-1003">Cell membrane</keyword>
<evidence type="ECO:0000256" key="2">
    <source>
        <dbReference type="ARBA" id="ARBA00022475"/>
    </source>
</evidence>
<gene>
    <name evidence="7" type="ORF">F0475_08975</name>
</gene>
<comment type="subcellular location">
    <subcellularLocation>
        <location evidence="1">Cell membrane</location>
        <topology evidence="1">Multi-pass membrane protein</topology>
    </subcellularLocation>
</comment>
<proteinExistence type="predicted"/>
<accession>A0A7C9HEU5</accession>